<evidence type="ECO:0000259" key="2">
    <source>
        <dbReference type="Pfam" id="PF00753"/>
    </source>
</evidence>
<dbReference type="SUPFAM" id="SSF56281">
    <property type="entry name" value="Metallo-hydrolase/oxidoreductase"/>
    <property type="match status" value="1"/>
</dbReference>
<dbReference type="InterPro" id="IPR001279">
    <property type="entry name" value="Metallo-B-lactamas"/>
</dbReference>
<protein>
    <recommendedName>
        <fullName evidence="2">Metallo-beta-lactamase domain-containing protein</fullName>
    </recommendedName>
</protein>
<dbReference type="FunFam" id="3.60.15.30:FF:000002">
    <property type="entry name" value="Uncharacterized protein"/>
    <property type="match status" value="1"/>
</dbReference>
<proteinExistence type="predicted"/>
<evidence type="ECO:0000313" key="4">
    <source>
        <dbReference type="Proteomes" id="UP000008144"/>
    </source>
</evidence>
<dbReference type="AlphaFoldDB" id="F6ZPM0"/>
<keyword evidence="1" id="KW-0732">Signal</keyword>
<reference evidence="3" key="3">
    <citation type="submission" date="2025-08" db="UniProtKB">
        <authorList>
            <consortium name="Ensembl"/>
        </authorList>
    </citation>
    <scope>IDENTIFICATION</scope>
</reference>
<evidence type="ECO:0000313" key="3">
    <source>
        <dbReference type="Ensembl" id="ENSCINP00000025783.1"/>
    </source>
</evidence>
<dbReference type="Proteomes" id="UP000008144">
    <property type="component" value="Chromosome 12"/>
</dbReference>
<dbReference type="Gene3D" id="3.60.15.30">
    <property type="entry name" value="Metallo-beta-lactamase domain"/>
    <property type="match status" value="1"/>
</dbReference>
<dbReference type="InParanoid" id="F6ZPM0"/>
<organism evidence="3 4">
    <name type="scientific">Ciona intestinalis</name>
    <name type="common">Transparent sea squirt</name>
    <name type="synonym">Ascidia intestinalis</name>
    <dbReference type="NCBI Taxonomy" id="7719"/>
    <lineage>
        <taxon>Eukaryota</taxon>
        <taxon>Metazoa</taxon>
        <taxon>Chordata</taxon>
        <taxon>Tunicata</taxon>
        <taxon>Ascidiacea</taxon>
        <taxon>Phlebobranchia</taxon>
        <taxon>Cionidae</taxon>
        <taxon>Ciona</taxon>
    </lineage>
</organism>
<dbReference type="HOGENOM" id="CLU_094808_0_0_1"/>
<dbReference type="Pfam" id="PF00753">
    <property type="entry name" value="Lactamase_B"/>
    <property type="match status" value="1"/>
</dbReference>
<name>F6ZPM0_CIOIN</name>
<reference evidence="3" key="4">
    <citation type="submission" date="2025-09" db="UniProtKB">
        <authorList>
            <consortium name="Ensembl"/>
        </authorList>
    </citation>
    <scope>IDENTIFICATION</scope>
</reference>
<dbReference type="EMBL" id="EAAA01000999">
    <property type="status" value="NOT_ANNOTATED_CDS"/>
    <property type="molecule type" value="Genomic_DNA"/>
</dbReference>
<dbReference type="PANTHER" id="PTHR43223">
    <property type="entry name" value="ALKYL/ARYL-SULFATASE"/>
    <property type="match status" value="1"/>
</dbReference>
<feature type="chain" id="PRO_5003347028" description="Metallo-beta-lactamase domain-containing protein" evidence="1">
    <location>
        <begin position="21"/>
        <end position="214"/>
    </location>
</feature>
<keyword evidence="4" id="KW-1185">Reference proteome</keyword>
<reference evidence="3" key="2">
    <citation type="journal article" date="2008" name="Genome Biol.">
        <title>Improved genome assembly and evidence-based global gene model set for the chordate Ciona intestinalis: new insight into intron and operon populations.</title>
        <authorList>
            <person name="Satou Y."/>
            <person name="Mineta K."/>
            <person name="Ogasawara M."/>
            <person name="Sasakura Y."/>
            <person name="Shoguchi E."/>
            <person name="Ueno K."/>
            <person name="Yamada L."/>
            <person name="Matsumoto J."/>
            <person name="Wasserscheid J."/>
            <person name="Dewar K."/>
            <person name="Wiley G.B."/>
            <person name="Macmil S.L."/>
            <person name="Roe B.A."/>
            <person name="Zeller R.W."/>
            <person name="Hastings K.E."/>
            <person name="Lemaire P."/>
            <person name="Lindquist E."/>
            <person name="Endo T."/>
            <person name="Hotta K."/>
            <person name="Inaba K."/>
        </authorList>
    </citation>
    <scope>NUCLEOTIDE SEQUENCE [LARGE SCALE GENOMIC DNA]</scope>
    <source>
        <strain evidence="3">wild type</strain>
    </source>
</reference>
<reference evidence="4" key="1">
    <citation type="journal article" date="2002" name="Science">
        <title>The draft genome of Ciona intestinalis: insights into chordate and vertebrate origins.</title>
        <authorList>
            <person name="Dehal P."/>
            <person name="Satou Y."/>
            <person name="Campbell R.K."/>
            <person name="Chapman J."/>
            <person name="Degnan B."/>
            <person name="De Tomaso A."/>
            <person name="Davidson B."/>
            <person name="Di Gregorio A."/>
            <person name="Gelpke M."/>
            <person name="Goodstein D.M."/>
            <person name="Harafuji N."/>
            <person name="Hastings K.E."/>
            <person name="Ho I."/>
            <person name="Hotta K."/>
            <person name="Huang W."/>
            <person name="Kawashima T."/>
            <person name="Lemaire P."/>
            <person name="Martinez D."/>
            <person name="Meinertzhagen I.A."/>
            <person name="Necula S."/>
            <person name="Nonaka M."/>
            <person name="Putnam N."/>
            <person name="Rash S."/>
            <person name="Saiga H."/>
            <person name="Satake M."/>
            <person name="Terry A."/>
            <person name="Yamada L."/>
            <person name="Wang H.G."/>
            <person name="Awazu S."/>
            <person name="Azumi K."/>
            <person name="Boore J."/>
            <person name="Branno M."/>
            <person name="Chin-Bow S."/>
            <person name="DeSantis R."/>
            <person name="Doyle S."/>
            <person name="Francino P."/>
            <person name="Keys D.N."/>
            <person name="Haga S."/>
            <person name="Hayashi H."/>
            <person name="Hino K."/>
            <person name="Imai K.S."/>
            <person name="Inaba K."/>
            <person name="Kano S."/>
            <person name="Kobayashi K."/>
            <person name="Kobayashi M."/>
            <person name="Lee B.I."/>
            <person name="Makabe K.W."/>
            <person name="Manohar C."/>
            <person name="Matassi G."/>
            <person name="Medina M."/>
            <person name="Mochizuki Y."/>
            <person name="Mount S."/>
            <person name="Morishita T."/>
            <person name="Miura S."/>
            <person name="Nakayama A."/>
            <person name="Nishizaka S."/>
            <person name="Nomoto H."/>
            <person name="Ohta F."/>
            <person name="Oishi K."/>
            <person name="Rigoutsos I."/>
            <person name="Sano M."/>
            <person name="Sasaki A."/>
            <person name="Sasakura Y."/>
            <person name="Shoguchi E."/>
            <person name="Shin-i T."/>
            <person name="Spagnuolo A."/>
            <person name="Stainier D."/>
            <person name="Suzuki M.M."/>
            <person name="Tassy O."/>
            <person name="Takatori N."/>
            <person name="Tokuoka M."/>
            <person name="Yagi K."/>
            <person name="Yoshizaki F."/>
            <person name="Wada S."/>
            <person name="Zhang C."/>
            <person name="Hyatt P.D."/>
            <person name="Larimer F."/>
            <person name="Detter C."/>
            <person name="Doggett N."/>
            <person name="Glavina T."/>
            <person name="Hawkins T."/>
            <person name="Richardson P."/>
            <person name="Lucas S."/>
            <person name="Kohara Y."/>
            <person name="Levine M."/>
            <person name="Satoh N."/>
            <person name="Rokhsar D.S."/>
        </authorList>
    </citation>
    <scope>NUCLEOTIDE SEQUENCE [LARGE SCALE GENOMIC DNA]</scope>
</reference>
<feature type="signal peptide" evidence="1">
    <location>
        <begin position="1"/>
        <end position="20"/>
    </location>
</feature>
<dbReference type="Ensembl" id="ENSCINT00000026029.1">
    <property type="protein sequence ID" value="ENSCINP00000025783.1"/>
    <property type="gene ID" value="ENSCING00000014200.1"/>
</dbReference>
<sequence>MKRILLCASVFLSLCQSSLGLGFATPSTDLPPLSVAEAESYQHNHSGIFIPPHIVHVTTGVYSAVGYALGNMILVEANNAVIIIDTTETAEDGWIAYQALRNASQNYHPLVAIIITHFHTDHYGGTFRLLEDAEERGWSVNLYTHSTTVAEQKRLDQVAVLGVARAARQFGQVLLPEIERINVGIGYSYKQANSILNQTLNPTHVYDDRQFFKE</sequence>
<dbReference type="InterPro" id="IPR036866">
    <property type="entry name" value="RibonucZ/Hydroxyglut_hydro"/>
</dbReference>
<evidence type="ECO:0000256" key="1">
    <source>
        <dbReference type="SAM" id="SignalP"/>
    </source>
</evidence>
<dbReference type="PANTHER" id="PTHR43223:SF2">
    <property type="entry name" value="METALLO-BETA-LACTAMASE DOMAIN-CONTAINING PROTEIN"/>
    <property type="match status" value="1"/>
</dbReference>
<dbReference type="InterPro" id="IPR052195">
    <property type="entry name" value="Bact_Alkyl/Aryl-Sulfatase"/>
</dbReference>
<accession>F6ZPM0</accession>
<feature type="domain" description="Metallo-beta-lactamase" evidence="2">
    <location>
        <begin position="70"/>
        <end position="145"/>
    </location>
</feature>